<accession>A0A2I0TH03</accession>
<sequence>MKLPSLIRPLAYYPLSLFHMSGNEVATHSPRVIKRDFRALGRLIKESEEVMRRGAMLDFDLTNKEGLVGNVKLKCSLGCSDHEMVELKILRVARRVRNKLTPLDSGEQTLAS</sequence>
<proteinExistence type="predicted"/>
<evidence type="ECO:0000313" key="2">
    <source>
        <dbReference type="Proteomes" id="UP000233556"/>
    </source>
</evidence>
<keyword evidence="2" id="KW-1185">Reference proteome</keyword>
<name>A0A2I0TH03_LIMLA</name>
<gene>
    <name evidence="1" type="ORF">llap_16616</name>
</gene>
<protein>
    <submittedName>
        <fullName evidence="1">Uncharacterized protein</fullName>
    </submittedName>
</protein>
<dbReference type="OrthoDB" id="9400580at2759"/>
<reference evidence="2" key="1">
    <citation type="submission" date="2017-11" db="EMBL/GenBank/DDBJ databases">
        <authorList>
            <person name="Lima N.C."/>
            <person name="Parody-Merino A.M."/>
            <person name="Battley P.F."/>
            <person name="Fidler A.E."/>
            <person name="Prosdocimi F."/>
        </authorList>
    </citation>
    <scope>NUCLEOTIDE SEQUENCE [LARGE SCALE GENOMIC DNA]</scope>
</reference>
<dbReference type="Proteomes" id="UP000233556">
    <property type="component" value="Unassembled WGS sequence"/>
</dbReference>
<evidence type="ECO:0000313" key="1">
    <source>
        <dbReference type="EMBL" id="PKU33079.1"/>
    </source>
</evidence>
<organism evidence="1 2">
    <name type="scientific">Limosa lapponica baueri</name>
    <dbReference type="NCBI Taxonomy" id="1758121"/>
    <lineage>
        <taxon>Eukaryota</taxon>
        <taxon>Metazoa</taxon>
        <taxon>Chordata</taxon>
        <taxon>Craniata</taxon>
        <taxon>Vertebrata</taxon>
        <taxon>Euteleostomi</taxon>
        <taxon>Archelosauria</taxon>
        <taxon>Archosauria</taxon>
        <taxon>Dinosauria</taxon>
        <taxon>Saurischia</taxon>
        <taxon>Theropoda</taxon>
        <taxon>Coelurosauria</taxon>
        <taxon>Aves</taxon>
        <taxon>Neognathae</taxon>
        <taxon>Neoaves</taxon>
        <taxon>Charadriiformes</taxon>
        <taxon>Scolopacidae</taxon>
        <taxon>Limosa</taxon>
    </lineage>
</organism>
<reference evidence="2" key="2">
    <citation type="submission" date="2017-12" db="EMBL/GenBank/DDBJ databases">
        <title>Genome sequence of the Bar-tailed Godwit (Limosa lapponica baueri).</title>
        <authorList>
            <person name="Lima N.C.B."/>
            <person name="Parody-Merino A.M."/>
            <person name="Battley P.F."/>
            <person name="Fidler A.E."/>
            <person name="Prosdocimi F."/>
        </authorList>
    </citation>
    <scope>NUCLEOTIDE SEQUENCE [LARGE SCALE GENOMIC DNA]</scope>
</reference>
<dbReference type="EMBL" id="KZ510488">
    <property type="protein sequence ID" value="PKU33079.1"/>
    <property type="molecule type" value="Genomic_DNA"/>
</dbReference>
<dbReference type="AlphaFoldDB" id="A0A2I0TH03"/>